<dbReference type="EMBL" id="PGCJ01001573">
    <property type="protein sequence ID" value="PLW04736.1"/>
    <property type="molecule type" value="Genomic_DNA"/>
</dbReference>
<dbReference type="InterPro" id="IPR032466">
    <property type="entry name" value="Metal_Hydrolase"/>
</dbReference>
<evidence type="ECO:0000313" key="12">
    <source>
        <dbReference type="Proteomes" id="UP000235388"/>
    </source>
</evidence>
<evidence type="ECO:0000256" key="4">
    <source>
        <dbReference type="ARBA" id="ARBA00010368"/>
    </source>
</evidence>
<comment type="similarity">
    <text evidence="4">Belongs to the metallo-dependent hydrolases superfamily. Allantoinase family.</text>
</comment>
<organism evidence="11 12">
    <name type="scientific">Puccinia coronata f. sp. avenae</name>
    <dbReference type="NCBI Taxonomy" id="200324"/>
    <lineage>
        <taxon>Eukaryota</taxon>
        <taxon>Fungi</taxon>
        <taxon>Dikarya</taxon>
        <taxon>Basidiomycota</taxon>
        <taxon>Pucciniomycotina</taxon>
        <taxon>Pucciniomycetes</taxon>
        <taxon>Pucciniales</taxon>
        <taxon>Pucciniaceae</taxon>
        <taxon>Puccinia</taxon>
    </lineage>
</organism>
<keyword evidence="7" id="KW-0479">Metal-binding</keyword>
<evidence type="ECO:0000256" key="5">
    <source>
        <dbReference type="ARBA" id="ARBA00011881"/>
    </source>
</evidence>
<dbReference type="EC" id="3.5.2.5" evidence="6"/>
<evidence type="ECO:0000256" key="2">
    <source>
        <dbReference type="ARBA" id="ARBA00001947"/>
    </source>
</evidence>
<evidence type="ECO:0000256" key="1">
    <source>
        <dbReference type="ARBA" id="ARBA00001756"/>
    </source>
</evidence>
<dbReference type="GO" id="GO:0004038">
    <property type="term" value="F:allantoinase activity"/>
    <property type="evidence" value="ECO:0007669"/>
    <property type="project" value="UniProtKB-EC"/>
</dbReference>
<dbReference type="SUPFAM" id="SSF51338">
    <property type="entry name" value="Composite domain of metallo-dependent hydrolases"/>
    <property type="match status" value="1"/>
</dbReference>
<dbReference type="InterPro" id="IPR017593">
    <property type="entry name" value="Allantoinase"/>
</dbReference>
<dbReference type="Proteomes" id="UP000235388">
    <property type="component" value="Unassembled WGS sequence"/>
</dbReference>
<dbReference type="GO" id="GO:0000256">
    <property type="term" value="P:allantoin catabolic process"/>
    <property type="evidence" value="ECO:0007669"/>
    <property type="project" value="UniProtKB-UniPathway"/>
</dbReference>
<evidence type="ECO:0000256" key="3">
    <source>
        <dbReference type="ARBA" id="ARBA00004968"/>
    </source>
</evidence>
<reference evidence="11 12" key="1">
    <citation type="submission" date="2017-11" db="EMBL/GenBank/DDBJ databases">
        <title>De novo assembly and phasing of dikaryotic genomes from two isolates of Puccinia coronata f. sp. avenae, the causal agent of oat crown rust.</title>
        <authorList>
            <person name="Miller M.E."/>
            <person name="Zhang Y."/>
            <person name="Omidvar V."/>
            <person name="Sperschneider J."/>
            <person name="Schwessinger B."/>
            <person name="Raley C."/>
            <person name="Palmer J.M."/>
            <person name="Garnica D."/>
            <person name="Upadhyaya N."/>
            <person name="Rathjen J."/>
            <person name="Taylor J.M."/>
            <person name="Park R.F."/>
            <person name="Dodds P.N."/>
            <person name="Hirsch C.D."/>
            <person name="Kianian S.F."/>
            <person name="Figueroa M."/>
        </authorList>
    </citation>
    <scope>NUCLEOTIDE SEQUENCE [LARGE SCALE GENOMIC DNA]</scope>
    <source>
        <strain evidence="11">12NC29</strain>
    </source>
</reference>
<evidence type="ECO:0000256" key="9">
    <source>
        <dbReference type="ARBA" id="ARBA00022833"/>
    </source>
</evidence>
<dbReference type="Gene3D" id="2.30.40.10">
    <property type="entry name" value="Urease, subunit C, domain 1"/>
    <property type="match status" value="1"/>
</dbReference>
<protein>
    <recommendedName>
        <fullName evidence="6">allantoinase</fullName>
        <ecNumber evidence="6">3.5.2.5</ecNumber>
    </recommendedName>
</protein>
<dbReference type="InterPro" id="IPR002195">
    <property type="entry name" value="Dihydroorotase_CS"/>
</dbReference>
<evidence type="ECO:0000256" key="8">
    <source>
        <dbReference type="ARBA" id="ARBA00022801"/>
    </source>
</evidence>
<keyword evidence="9" id="KW-0862">Zinc</keyword>
<comment type="caution">
    <text evidence="11">The sequence shown here is derived from an EMBL/GenBank/DDBJ whole genome shotgun (WGS) entry which is preliminary data.</text>
</comment>
<dbReference type="AlphaFoldDB" id="A0A2N5RUR1"/>
<dbReference type="GO" id="GO:0050897">
    <property type="term" value="F:cobalt ion binding"/>
    <property type="evidence" value="ECO:0007669"/>
    <property type="project" value="InterPro"/>
</dbReference>
<dbReference type="OrthoDB" id="2499368at2759"/>
<evidence type="ECO:0000256" key="7">
    <source>
        <dbReference type="ARBA" id="ARBA00022723"/>
    </source>
</evidence>
<dbReference type="NCBIfam" id="TIGR03178">
    <property type="entry name" value="allantoinase"/>
    <property type="match status" value="1"/>
</dbReference>
<dbReference type="GO" id="GO:0005737">
    <property type="term" value="C:cytoplasm"/>
    <property type="evidence" value="ECO:0007669"/>
    <property type="project" value="TreeGrafter"/>
</dbReference>
<comment type="pathway">
    <text evidence="3">Nitrogen metabolism; (S)-allantoin degradation; allantoate from (S)-allantoin: step 1/1.</text>
</comment>
<proteinExistence type="inferred from homology"/>
<dbReference type="PANTHER" id="PTHR43668">
    <property type="entry name" value="ALLANTOINASE"/>
    <property type="match status" value="1"/>
</dbReference>
<dbReference type="PROSITE" id="PS00482">
    <property type="entry name" value="DIHYDROOROTASE_1"/>
    <property type="match status" value="1"/>
</dbReference>
<keyword evidence="8" id="KW-0378">Hydrolase</keyword>
<dbReference type="GO" id="GO:0006145">
    <property type="term" value="P:purine nucleobase catabolic process"/>
    <property type="evidence" value="ECO:0007669"/>
    <property type="project" value="TreeGrafter"/>
</dbReference>
<dbReference type="Pfam" id="PF01979">
    <property type="entry name" value="Amidohydro_1"/>
    <property type="match status" value="1"/>
</dbReference>
<comment type="catalytic activity">
    <reaction evidence="1">
        <text>(S)-allantoin + H2O = allantoate + H(+)</text>
        <dbReference type="Rhea" id="RHEA:17029"/>
        <dbReference type="ChEBI" id="CHEBI:15377"/>
        <dbReference type="ChEBI" id="CHEBI:15378"/>
        <dbReference type="ChEBI" id="CHEBI:15678"/>
        <dbReference type="ChEBI" id="CHEBI:17536"/>
        <dbReference type="EC" id="3.5.2.5"/>
    </reaction>
</comment>
<dbReference type="GO" id="GO:0008270">
    <property type="term" value="F:zinc ion binding"/>
    <property type="evidence" value="ECO:0007669"/>
    <property type="project" value="InterPro"/>
</dbReference>
<accession>A0A2N5RUR1</accession>
<dbReference type="Gene3D" id="3.20.20.140">
    <property type="entry name" value="Metal-dependent hydrolases"/>
    <property type="match status" value="1"/>
</dbReference>
<dbReference type="SUPFAM" id="SSF51556">
    <property type="entry name" value="Metallo-dependent hydrolases"/>
    <property type="match status" value="1"/>
</dbReference>
<dbReference type="InterPro" id="IPR006680">
    <property type="entry name" value="Amidohydro-rel"/>
</dbReference>
<evidence type="ECO:0000256" key="6">
    <source>
        <dbReference type="ARBA" id="ARBA00012863"/>
    </source>
</evidence>
<evidence type="ECO:0000259" key="10">
    <source>
        <dbReference type="Pfam" id="PF01979"/>
    </source>
</evidence>
<gene>
    <name evidence="11" type="ORF">PCANC_27564</name>
</gene>
<sequence>MERTTRAALVRQVVYAIERAMLPSPGGWGSEPEGCSQFSEAQPATLEASVHTGLITAVRPGIVPRTSYGPETEYHHLPATYLVFPGLVDPHVHLNEPGRTAWEGFETGTNAAASGGVTTLVDMPLNAIPPTTTLANLREKTRAAEGQCLVDVAFWGGVIPGNQEHLVPLVNAGVKGFKCFLIESGVDEFPCVSAAELDKSMAILEDAKSLLMFHAELDSGTTTKDEDFDEGKGQGGNGDPNLYASFLSSRAPRLELDAIELVIRLHKKYPALRTHIVHLSAADALPMIREARRVHGLPLTTETCLHYLTLSTDEIPDGRAEYKCCPPIRTPGNREALWAGLAEGTIDFVVSDHSPCTPELKEKGSLMDAWGGIGGLGLGLSLLWTEGAARSFPYLHGHLLKWLCERPAAFAGLHPRKGALAPGYQCDLCIFDPNLAFQVTKEDLKFKNKISAYVGKRLSGRVVATVLATQLVYTLDDISPPVGSSQRPGKLLLN</sequence>
<dbReference type="PANTHER" id="PTHR43668:SF2">
    <property type="entry name" value="ALLANTOINASE"/>
    <property type="match status" value="1"/>
</dbReference>
<comment type="cofactor">
    <cofactor evidence="2">
        <name>Zn(2+)</name>
        <dbReference type="ChEBI" id="CHEBI:29105"/>
    </cofactor>
</comment>
<dbReference type="InterPro" id="IPR050138">
    <property type="entry name" value="DHOase/Allantoinase_Hydrolase"/>
</dbReference>
<feature type="domain" description="Amidohydrolase-related" evidence="10">
    <location>
        <begin position="82"/>
        <end position="443"/>
    </location>
</feature>
<dbReference type="UniPathway" id="UPA00395">
    <property type="reaction ID" value="UER00653"/>
</dbReference>
<dbReference type="InterPro" id="IPR011059">
    <property type="entry name" value="Metal-dep_hydrolase_composite"/>
</dbReference>
<comment type="subunit">
    <text evidence="5">Homotetramer.</text>
</comment>
<dbReference type="FunFam" id="3.20.20.140:FF:000032">
    <property type="entry name" value="Allantoinase Dal1"/>
    <property type="match status" value="1"/>
</dbReference>
<dbReference type="STRING" id="200324.A0A2N5RUR1"/>
<keyword evidence="12" id="KW-1185">Reference proteome</keyword>
<evidence type="ECO:0000313" key="11">
    <source>
        <dbReference type="EMBL" id="PLW04736.1"/>
    </source>
</evidence>
<name>A0A2N5RUR1_9BASI</name>